<dbReference type="EMBL" id="WSZM01000286">
    <property type="protein sequence ID" value="KAF4036005.1"/>
    <property type="molecule type" value="Genomic_DNA"/>
</dbReference>
<reference evidence="1" key="1">
    <citation type="submission" date="2020-04" db="EMBL/GenBank/DDBJ databases">
        <title>Hybrid Assembly of Korean Phytophthora infestans isolates.</title>
        <authorList>
            <person name="Prokchorchik M."/>
            <person name="Lee Y."/>
            <person name="Seo J."/>
            <person name="Cho J.-H."/>
            <person name="Park Y.-E."/>
            <person name="Jang D.-C."/>
            <person name="Im J.-S."/>
            <person name="Choi J.-G."/>
            <person name="Park H.-J."/>
            <person name="Lee G.-B."/>
            <person name="Lee Y.-G."/>
            <person name="Hong S.-Y."/>
            <person name="Cho K."/>
            <person name="Sohn K.H."/>
        </authorList>
    </citation>
    <scope>NUCLEOTIDE SEQUENCE</scope>
    <source>
        <strain evidence="1">KR_1_A1</strain>
        <strain evidence="2">KR_2_A2</strain>
    </source>
</reference>
<dbReference type="Proteomes" id="UP000704712">
    <property type="component" value="Unassembled WGS sequence"/>
</dbReference>
<sequence>MDGLFTVYDRANERVCLAIADNCPNDVTSSQNITIETMTAEDSFCDCVGSADRKSSLGLLAHGYFWWKRRKLTRHLEALQS</sequence>
<dbReference type="Proteomes" id="UP000602510">
    <property type="component" value="Unassembled WGS sequence"/>
</dbReference>
<evidence type="ECO:0000313" key="1">
    <source>
        <dbReference type="EMBL" id="KAF4036005.1"/>
    </source>
</evidence>
<name>A0A833WI60_PHYIN</name>
<gene>
    <name evidence="1" type="ORF">GN244_ATG12004</name>
    <name evidence="2" type="ORF">GN958_ATG12685</name>
</gene>
<dbReference type="AlphaFoldDB" id="A0A833WI60"/>
<organism evidence="1 3">
    <name type="scientific">Phytophthora infestans</name>
    <name type="common">Potato late blight agent</name>
    <name type="synonym">Botrytis infestans</name>
    <dbReference type="NCBI Taxonomy" id="4787"/>
    <lineage>
        <taxon>Eukaryota</taxon>
        <taxon>Sar</taxon>
        <taxon>Stramenopiles</taxon>
        <taxon>Oomycota</taxon>
        <taxon>Peronosporomycetes</taxon>
        <taxon>Peronosporales</taxon>
        <taxon>Peronosporaceae</taxon>
        <taxon>Phytophthora</taxon>
    </lineage>
</organism>
<proteinExistence type="predicted"/>
<evidence type="ECO:0000313" key="2">
    <source>
        <dbReference type="EMBL" id="KAF4138076.1"/>
    </source>
</evidence>
<protein>
    <submittedName>
        <fullName evidence="1">Uncharacterized protein</fullName>
    </submittedName>
</protein>
<accession>A0A833WI60</accession>
<evidence type="ECO:0000313" key="3">
    <source>
        <dbReference type="Proteomes" id="UP000602510"/>
    </source>
</evidence>
<dbReference type="EMBL" id="JAACNO010001742">
    <property type="protein sequence ID" value="KAF4138076.1"/>
    <property type="molecule type" value="Genomic_DNA"/>
</dbReference>
<comment type="caution">
    <text evidence="1">The sequence shown here is derived from an EMBL/GenBank/DDBJ whole genome shotgun (WGS) entry which is preliminary data.</text>
</comment>
<keyword evidence="3" id="KW-1185">Reference proteome</keyword>